<feature type="region of interest" description="Disordered" evidence="1">
    <location>
        <begin position="865"/>
        <end position="953"/>
    </location>
</feature>
<feature type="signal peptide" evidence="3">
    <location>
        <begin position="1"/>
        <end position="22"/>
    </location>
</feature>
<feature type="chain" id="PRO_5044232923" description="PDZ domain-containing protein" evidence="3">
    <location>
        <begin position="23"/>
        <end position="953"/>
    </location>
</feature>
<protein>
    <recommendedName>
        <fullName evidence="6">PDZ domain-containing protein</fullName>
    </recommendedName>
</protein>
<evidence type="ECO:0000313" key="5">
    <source>
        <dbReference type="Proteomes" id="UP001515480"/>
    </source>
</evidence>
<evidence type="ECO:0000256" key="2">
    <source>
        <dbReference type="SAM" id="Phobius"/>
    </source>
</evidence>
<keyword evidence="2" id="KW-0812">Transmembrane</keyword>
<name>A0AB34K6E5_PRYPA</name>
<evidence type="ECO:0000256" key="1">
    <source>
        <dbReference type="SAM" id="MobiDB-lite"/>
    </source>
</evidence>
<feature type="transmembrane region" description="Helical" evidence="2">
    <location>
        <begin position="488"/>
        <end position="508"/>
    </location>
</feature>
<comment type="caution">
    <text evidence="4">The sequence shown here is derived from an EMBL/GenBank/DDBJ whole genome shotgun (WGS) entry which is preliminary data.</text>
</comment>
<sequence length="953" mass="105985">MEGVRLGAIALTAALLLAVTEASTPPSQPNALPLPPTPPLLPFPPALPPINVSFFLDWPGWRTWYVIYAISVCAIVAAISIYLVYLPASLVSIDTKDGAAAISLQPHFTTDRIGQIVLGRQQGEGVRRLTPRLLRPVRMDLKSCLERTLDQAAETISGDKMIFECITMDDHLRDTIRTLKGQTLTAIDDFLSENQLHLPNLVVHLVYKLIWSEDDALVSEISRQVGVLAAALVQAKLYTSVFSSPAMVREWVSEHVGDLTLRLIRLLREEFFSFEEDTLNLKEKAVDEAAPAASGPSGPTLASALKREGAGNSSAAPPDSPGVGVVSSTVTFAKNIAIDAAAPAENAAKVLVQERMPDPKAVDGTDSAADSFATKEMSSKVREGSLHVSDMSIWDHPWLRGAIEIFLPIVSPFIEDEHAPRGRHATLEEEQAAARAEAATQRELSMKRRANNSRLMKELLENFVRELIRSEDLLPIQQLWKQVFYMNLGWLLFLIVVGGLAVATATLYDVTARNFFYTGGIVWVFAMFVQVLSTLRFLQYRAERLQEKMLRQVKATMLNLFPGKRAAKLKDMQQGDVKKRVSNGSEFVAIAVDPPDDKPHMQIVEQLEMIVCAVALTARKFILAEAKSISPAWLWNLVLGRFLESLLNLFGSDEKVIELLEIFGQGEWPFVVQGMFPDLPLTVQLDVDDPADLPVQVDAEGFVTRCAEDAVTGGVLFEGDKVLRVNGDKLLGRSLEEMVRRQEGKRVTLDLAERPLEQAIFSISRASLTELRQLAAYMRVEPRHPANRVERNMLEKGNLQMVLLEDPATVKLLARRLAAARTSGYALKHERRNPFKKLMDTGRKVKYIAETANRKTKIRIVRRRPGRLASRRRVQDCSKSVSIVEPMNMNSSNAVDDRDPTPDTSEGVLTRSASRENSTTFDEWDGQPRKSRRRSSTKSNRPHPVAYVGQQMV</sequence>
<feature type="compositionally biased region" description="Polar residues" evidence="1">
    <location>
        <begin position="911"/>
        <end position="921"/>
    </location>
</feature>
<evidence type="ECO:0000256" key="3">
    <source>
        <dbReference type="SAM" id="SignalP"/>
    </source>
</evidence>
<evidence type="ECO:0000313" key="4">
    <source>
        <dbReference type="EMBL" id="KAL1528039.1"/>
    </source>
</evidence>
<keyword evidence="3" id="KW-0732">Signal</keyword>
<feature type="region of interest" description="Disordered" evidence="1">
    <location>
        <begin position="288"/>
        <end position="322"/>
    </location>
</feature>
<feature type="transmembrane region" description="Helical" evidence="2">
    <location>
        <begin position="65"/>
        <end position="86"/>
    </location>
</feature>
<proteinExistence type="predicted"/>
<dbReference type="Proteomes" id="UP001515480">
    <property type="component" value="Unassembled WGS sequence"/>
</dbReference>
<evidence type="ECO:0008006" key="6">
    <source>
        <dbReference type="Google" id="ProtNLM"/>
    </source>
</evidence>
<dbReference type="EMBL" id="JBGBPQ010000002">
    <property type="protein sequence ID" value="KAL1528039.1"/>
    <property type="molecule type" value="Genomic_DNA"/>
</dbReference>
<keyword evidence="2" id="KW-1133">Transmembrane helix</keyword>
<organism evidence="4 5">
    <name type="scientific">Prymnesium parvum</name>
    <name type="common">Toxic golden alga</name>
    <dbReference type="NCBI Taxonomy" id="97485"/>
    <lineage>
        <taxon>Eukaryota</taxon>
        <taxon>Haptista</taxon>
        <taxon>Haptophyta</taxon>
        <taxon>Prymnesiophyceae</taxon>
        <taxon>Prymnesiales</taxon>
        <taxon>Prymnesiaceae</taxon>
        <taxon>Prymnesium</taxon>
    </lineage>
</organism>
<accession>A0AB34K6E5</accession>
<feature type="transmembrane region" description="Helical" evidence="2">
    <location>
        <begin position="514"/>
        <end position="538"/>
    </location>
</feature>
<keyword evidence="5" id="KW-1185">Reference proteome</keyword>
<gene>
    <name evidence="4" type="ORF">AB1Y20_009408</name>
</gene>
<dbReference type="AlphaFoldDB" id="A0AB34K6E5"/>
<reference evidence="4 5" key="1">
    <citation type="journal article" date="2024" name="Science">
        <title>Giant polyketide synthase enzymes in the biosynthesis of giant marine polyether toxins.</title>
        <authorList>
            <person name="Fallon T.R."/>
            <person name="Shende V.V."/>
            <person name="Wierzbicki I.H."/>
            <person name="Pendleton A.L."/>
            <person name="Watervoot N.F."/>
            <person name="Auber R.P."/>
            <person name="Gonzalez D.J."/>
            <person name="Wisecaver J.H."/>
            <person name="Moore B.S."/>
        </authorList>
    </citation>
    <scope>NUCLEOTIDE SEQUENCE [LARGE SCALE GENOMIC DNA]</scope>
    <source>
        <strain evidence="4 5">12B1</strain>
    </source>
</reference>
<feature type="compositionally biased region" description="Low complexity" evidence="1">
    <location>
        <begin position="289"/>
        <end position="304"/>
    </location>
</feature>
<keyword evidence="2" id="KW-0472">Membrane</keyword>